<keyword evidence="1" id="KW-1015">Disulfide bond</keyword>
<dbReference type="PROSITE" id="PS01248">
    <property type="entry name" value="EGF_LAM_1"/>
    <property type="match status" value="1"/>
</dbReference>
<sequence length="125" mass="13665">SCFKFNKDVILVKGSPSSSCTFHCWPEASHLYKGTCNCSSGSEGILDLDKCNQSTGQCSCLMGYTGLQCEECEEEYFTNGTSGCLPCSCDSFGALNLDCDRRLLSIPEPPCVMFGVCKHRVQHTH</sequence>
<feature type="domain" description="Laminin EGF-like" evidence="2">
    <location>
        <begin position="36"/>
        <end position="86"/>
    </location>
</feature>
<dbReference type="SMART" id="SM00180">
    <property type="entry name" value="EGF_Lam"/>
    <property type="match status" value="1"/>
</dbReference>
<accession>A0ABU7ANE2</accession>
<gene>
    <name evidence="3" type="ORF">ATANTOWER_010389</name>
</gene>
<reference evidence="3 4" key="1">
    <citation type="submission" date="2021-07" db="EMBL/GenBank/DDBJ databases">
        <authorList>
            <person name="Palmer J.M."/>
        </authorList>
    </citation>
    <scope>NUCLEOTIDE SEQUENCE [LARGE SCALE GENOMIC DNA]</scope>
    <source>
        <strain evidence="3 4">AT_MEX2019</strain>
        <tissue evidence="3">Muscle</tissue>
    </source>
</reference>
<name>A0ABU7ANE2_9TELE</name>
<comment type="caution">
    <text evidence="3">The sequence shown here is derived from an EMBL/GenBank/DDBJ whole genome shotgun (WGS) entry which is preliminary data.</text>
</comment>
<feature type="disulfide bond" evidence="1">
    <location>
        <begin position="60"/>
        <end position="69"/>
    </location>
</feature>
<organism evidence="3 4">
    <name type="scientific">Ataeniobius toweri</name>
    <dbReference type="NCBI Taxonomy" id="208326"/>
    <lineage>
        <taxon>Eukaryota</taxon>
        <taxon>Metazoa</taxon>
        <taxon>Chordata</taxon>
        <taxon>Craniata</taxon>
        <taxon>Vertebrata</taxon>
        <taxon>Euteleostomi</taxon>
        <taxon>Actinopterygii</taxon>
        <taxon>Neopterygii</taxon>
        <taxon>Teleostei</taxon>
        <taxon>Neoteleostei</taxon>
        <taxon>Acanthomorphata</taxon>
        <taxon>Ovalentaria</taxon>
        <taxon>Atherinomorphae</taxon>
        <taxon>Cyprinodontiformes</taxon>
        <taxon>Goodeidae</taxon>
        <taxon>Ataeniobius</taxon>
    </lineage>
</organism>
<dbReference type="SUPFAM" id="SSF57196">
    <property type="entry name" value="EGF/Laminin"/>
    <property type="match status" value="1"/>
</dbReference>
<keyword evidence="1" id="KW-0424">Laminin EGF-like domain</keyword>
<keyword evidence="4" id="KW-1185">Reference proteome</keyword>
<dbReference type="PROSITE" id="PS50027">
    <property type="entry name" value="EGF_LAM_2"/>
    <property type="match status" value="1"/>
</dbReference>
<comment type="caution">
    <text evidence="1">Lacks conserved residue(s) required for the propagation of feature annotation.</text>
</comment>
<dbReference type="PRINTS" id="PR00011">
    <property type="entry name" value="EGFLAMININ"/>
</dbReference>
<dbReference type="Proteomes" id="UP001345963">
    <property type="component" value="Unassembled WGS sequence"/>
</dbReference>
<evidence type="ECO:0000313" key="3">
    <source>
        <dbReference type="EMBL" id="MED6239737.1"/>
    </source>
</evidence>
<evidence type="ECO:0000256" key="1">
    <source>
        <dbReference type="PROSITE-ProRule" id="PRU00460"/>
    </source>
</evidence>
<evidence type="ECO:0000259" key="2">
    <source>
        <dbReference type="PROSITE" id="PS50027"/>
    </source>
</evidence>
<dbReference type="EMBL" id="JAHUTI010021975">
    <property type="protein sequence ID" value="MED6239737.1"/>
    <property type="molecule type" value="Genomic_DNA"/>
</dbReference>
<feature type="non-terminal residue" evidence="3">
    <location>
        <position position="1"/>
    </location>
</feature>
<protein>
    <recommendedName>
        <fullName evidence="2">Laminin EGF-like domain-containing protein</fullName>
    </recommendedName>
</protein>
<evidence type="ECO:0000313" key="4">
    <source>
        <dbReference type="Proteomes" id="UP001345963"/>
    </source>
</evidence>
<dbReference type="InterPro" id="IPR002049">
    <property type="entry name" value="LE_dom"/>
</dbReference>
<dbReference type="Pfam" id="PF00053">
    <property type="entry name" value="EGF_laminin"/>
    <property type="match status" value="1"/>
</dbReference>
<proteinExistence type="predicted"/>
<dbReference type="CDD" id="cd00055">
    <property type="entry name" value="EGF_Lam"/>
    <property type="match status" value="1"/>
</dbReference>
<dbReference type="Gene3D" id="2.10.25.10">
    <property type="entry name" value="Laminin"/>
    <property type="match status" value="1"/>
</dbReference>